<dbReference type="Gene3D" id="3.30.565.10">
    <property type="entry name" value="Histidine kinase-like ATPase, C-terminal domain"/>
    <property type="match status" value="1"/>
</dbReference>
<feature type="transmembrane region" description="Helical" evidence="4">
    <location>
        <begin position="50"/>
        <end position="69"/>
    </location>
</feature>
<dbReference type="RefSeq" id="WP_189162443.1">
    <property type="nucleotide sequence ID" value="NZ_BMNT01000008.1"/>
</dbReference>
<dbReference type="AlphaFoldDB" id="A0A917QY86"/>
<dbReference type="Proteomes" id="UP000645217">
    <property type="component" value="Unassembled WGS sequence"/>
</dbReference>
<evidence type="ECO:0000259" key="5">
    <source>
        <dbReference type="Pfam" id="PF07730"/>
    </source>
</evidence>
<dbReference type="PANTHER" id="PTHR24421">
    <property type="entry name" value="NITRATE/NITRITE SENSOR PROTEIN NARX-RELATED"/>
    <property type="match status" value="1"/>
</dbReference>
<dbReference type="PANTHER" id="PTHR24421:SF63">
    <property type="entry name" value="SENSOR HISTIDINE KINASE DESK"/>
    <property type="match status" value="1"/>
</dbReference>
<evidence type="ECO:0000256" key="1">
    <source>
        <dbReference type="ARBA" id="ARBA00022679"/>
    </source>
</evidence>
<evidence type="ECO:0000313" key="7">
    <source>
        <dbReference type="Proteomes" id="UP000645217"/>
    </source>
</evidence>
<reference evidence="6" key="2">
    <citation type="submission" date="2020-09" db="EMBL/GenBank/DDBJ databases">
        <authorList>
            <person name="Sun Q."/>
            <person name="Ohkuma M."/>
        </authorList>
    </citation>
    <scope>NUCLEOTIDE SEQUENCE</scope>
    <source>
        <strain evidence="6">JCM 13064</strain>
    </source>
</reference>
<proteinExistence type="predicted"/>
<feature type="domain" description="Signal transduction histidine kinase subgroup 3 dimerisation and phosphoacceptor" evidence="5">
    <location>
        <begin position="190"/>
        <end position="254"/>
    </location>
</feature>
<dbReference type="InterPro" id="IPR011712">
    <property type="entry name" value="Sig_transdc_His_kin_sub3_dim/P"/>
</dbReference>
<dbReference type="EMBL" id="BMNT01000008">
    <property type="protein sequence ID" value="GGK75103.1"/>
    <property type="molecule type" value="Genomic_DNA"/>
</dbReference>
<reference evidence="6" key="1">
    <citation type="journal article" date="2014" name="Int. J. Syst. Evol. Microbiol.">
        <title>Complete genome sequence of Corynebacterium casei LMG S-19264T (=DSM 44701T), isolated from a smear-ripened cheese.</title>
        <authorList>
            <consortium name="US DOE Joint Genome Institute (JGI-PGF)"/>
            <person name="Walter F."/>
            <person name="Albersmeier A."/>
            <person name="Kalinowski J."/>
            <person name="Ruckert C."/>
        </authorList>
    </citation>
    <scope>NUCLEOTIDE SEQUENCE</scope>
    <source>
        <strain evidence="6">JCM 13064</strain>
    </source>
</reference>
<feature type="transmembrane region" description="Helical" evidence="4">
    <location>
        <begin position="81"/>
        <end position="104"/>
    </location>
</feature>
<accession>A0A917QY86</accession>
<keyword evidence="4" id="KW-0472">Membrane</keyword>
<keyword evidence="3" id="KW-0902">Two-component regulatory system</keyword>
<feature type="transmembrane region" description="Helical" evidence="4">
    <location>
        <begin position="151"/>
        <end position="169"/>
    </location>
</feature>
<gene>
    <name evidence="6" type="ORF">GCM10007964_17440</name>
</gene>
<dbReference type="GO" id="GO:0046983">
    <property type="term" value="F:protein dimerization activity"/>
    <property type="evidence" value="ECO:0007669"/>
    <property type="project" value="InterPro"/>
</dbReference>
<keyword evidence="4" id="KW-0812">Transmembrane</keyword>
<organism evidence="6 7">
    <name type="scientific">Sphaerisporangium melleum</name>
    <dbReference type="NCBI Taxonomy" id="321316"/>
    <lineage>
        <taxon>Bacteria</taxon>
        <taxon>Bacillati</taxon>
        <taxon>Actinomycetota</taxon>
        <taxon>Actinomycetes</taxon>
        <taxon>Streptosporangiales</taxon>
        <taxon>Streptosporangiaceae</taxon>
        <taxon>Sphaerisporangium</taxon>
    </lineage>
</organism>
<dbReference type="Pfam" id="PF07730">
    <property type="entry name" value="HisKA_3"/>
    <property type="match status" value="1"/>
</dbReference>
<keyword evidence="4" id="KW-1133">Transmembrane helix</keyword>
<feature type="transmembrane region" description="Helical" evidence="4">
    <location>
        <begin position="21"/>
        <end position="38"/>
    </location>
</feature>
<evidence type="ECO:0000256" key="4">
    <source>
        <dbReference type="SAM" id="Phobius"/>
    </source>
</evidence>
<dbReference type="InterPro" id="IPR036890">
    <property type="entry name" value="HATPase_C_sf"/>
</dbReference>
<dbReference type="CDD" id="cd16917">
    <property type="entry name" value="HATPase_UhpB-NarQ-NarX-like"/>
    <property type="match status" value="1"/>
</dbReference>
<evidence type="ECO:0000256" key="3">
    <source>
        <dbReference type="ARBA" id="ARBA00023012"/>
    </source>
</evidence>
<dbReference type="SUPFAM" id="SSF55874">
    <property type="entry name" value="ATPase domain of HSP90 chaperone/DNA topoisomerase II/histidine kinase"/>
    <property type="match status" value="1"/>
</dbReference>
<name>A0A917QY86_9ACTN</name>
<sequence>MRDEVDRAPGSNAPSAGLYRGMRLFTVAFLLLIPTLWPEFASRGPSLAQWLAAAGGVAVFGGCYIRVVSRAIPRSERIHTPWAFAGLVAAGFGLLAVLPDGWIYYLPFYLITALVITHRPYTGLASAAGCLLIVVFAGLLRGVAPVRLGMLALQLSVFAVTLTGIHQLIEFAVTQWETQKASERLATERERQRLSRDLHDLVGRDLVALVMRAEVAARNEAGRRVGEELRHIAALARTTLNNTIAVVEEMRAPDVTAELDEARELLIWAGIDLAVFGVPSAVHRRAAFAWFLRETVTNVVKHSGARTCRVIFGADRLVVEDDGPPGSPVVPGAGLTGLRERLEQAGLQLIVERSRDGGVRVIARLVKGE</sequence>
<evidence type="ECO:0000313" key="6">
    <source>
        <dbReference type="EMBL" id="GGK75103.1"/>
    </source>
</evidence>
<protein>
    <submittedName>
        <fullName evidence="6">Two-component sensor histidine kinase</fullName>
    </submittedName>
</protein>
<dbReference type="InterPro" id="IPR050482">
    <property type="entry name" value="Sensor_HK_TwoCompSys"/>
</dbReference>
<keyword evidence="1" id="KW-0808">Transferase</keyword>
<comment type="caution">
    <text evidence="6">The sequence shown here is derived from an EMBL/GenBank/DDBJ whole genome shotgun (WGS) entry which is preliminary data.</text>
</comment>
<evidence type="ECO:0000256" key="2">
    <source>
        <dbReference type="ARBA" id="ARBA00022777"/>
    </source>
</evidence>
<keyword evidence="2 6" id="KW-0418">Kinase</keyword>
<dbReference type="Gene3D" id="1.20.5.1930">
    <property type="match status" value="1"/>
</dbReference>
<dbReference type="GO" id="GO:0000155">
    <property type="term" value="F:phosphorelay sensor kinase activity"/>
    <property type="evidence" value="ECO:0007669"/>
    <property type="project" value="InterPro"/>
</dbReference>
<keyword evidence="7" id="KW-1185">Reference proteome</keyword>
<dbReference type="GO" id="GO:0016020">
    <property type="term" value="C:membrane"/>
    <property type="evidence" value="ECO:0007669"/>
    <property type="project" value="InterPro"/>
</dbReference>
<feature type="transmembrane region" description="Helical" evidence="4">
    <location>
        <begin position="124"/>
        <end position="144"/>
    </location>
</feature>